<evidence type="ECO:0000256" key="3">
    <source>
        <dbReference type="ARBA" id="ARBA00021007"/>
    </source>
</evidence>
<comment type="similarity">
    <text evidence="2 9">Belongs to the complex I subunit 3 family.</text>
</comment>
<keyword evidence="5 9" id="KW-0812">Transmembrane</keyword>
<dbReference type="Pfam" id="PF00507">
    <property type="entry name" value="Oxidored_q4"/>
    <property type="match status" value="1"/>
</dbReference>
<dbReference type="InterPro" id="IPR000440">
    <property type="entry name" value="NADH_UbQ/plastoQ_OxRdtase_su3"/>
</dbReference>
<dbReference type="EMBL" id="OK104785">
    <property type="protein sequence ID" value="UGN61582.1"/>
    <property type="molecule type" value="Genomic_DNA"/>
</dbReference>
<evidence type="ECO:0000256" key="9">
    <source>
        <dbReference type="RuleBase" id="RU003640"/>
    </source>
</evidence>
<feature type="transmembrane region" description="Helical" evidence="9">
    <location>
        <begin position="6"/>
        <end position="25"/>
    </location>
</feature>
<name>A0A1W6Q5G9_9HYME</name>
<dbReference type="InterPro" id="IPR038430">
    <property type="entry name" value="NDAH_ubi_oxred_su3_sf"/>
</dbReference>
<keyword evidence="9" id="KW-0679">Respiratory chain</keyword>
<keyword evidence="9 10" id="KW-0496">Mitochondrion</keyword>
<feature type="transmembrane region" description="Helical" evidence="9">
    <location>
        <begin position="87"/>
        <end position="106"/>
    </location>
</feature>
<dbReference type="EC" id="7.1.1.2" evidence="9"/>
<reference evidence="10" key="1">
    <citation type="submission" date="2016-09" db="EMBL/GenBank/DDBJ databases">
        <title>The phylogeny and evolutionary history of the subfamily Cephinae (Hymenoptera: Cephidae) inferred from mitogenomes.</title>
        <authorList>
            <person name="Korkmaz E.M."/>
            <person name="Dogan O."/>
            <person name="Durel B.S."/>
            <person name="Budak M."/>
            <person name="Basibuyuk H.H."/>
        </authorList>
    </citation>
    <scope>NUCLEOTIDE SEQUENCE</scope>
</reference>
<dbReference type="AlphaFoldDB" id="A0A1W6Q5G9"/>
<dbReference type="PANTHER" id="PTHR11058:SF9">
    <property type="entry name" value="NADH-UBIQUINONE OXIDOREDUCTASE CHAIN 3"/>
    <property type="match status" value="1"/>
</dbReference>
<evidence type="ECO:0000313" key="11">
    <source>
        <dbReference type="EMBL" id="UGN61582.1"/>
    </source>
</evidence>
<comment type="subcellular location">
    <subcellularLocation>
        <location evidence="1">Membrane</location>
    </subcellularLocation>
    <subcellularLocation>
        <location evidence="9">Mitochondrion membrane</location>
        <topology evidence="9">Multi-pass membrane protein</topology>
    </subcellularLocation>
</comment>
<keyword evidence="9" id="KW-1278">Translocase</keyword>
<keyword evidence="6 9" id="KW-1133">Transmembrane helix</keyword>
<keyword evidence="4 9" id="KW-0813">Transport</keyword>
<comment type="function">
    <text evidence="9">Core subunit of the mitochondrial membrane respiratory chain NADH dehydrogenase (Complex I) which catalyzes electron transfer from NADH through the respiratory chain, using ubiquinone as an electron acceptor. Essential for the catalytic activity of complex I.</text>
</comment>
<keyword evidence="9" id="KW-0830">Ubiquinone</keyword>
<dbReference type="Gene3D" id="1.20.58.1610">
    <property type="entry name" value="NADH:ubiquinone/plastoquinone oxidoreductase, chain 3"/>
    <property type="match status" value="1"/>
</dbReference>
<dbReference type="GO" id="GO:0030964">
    <property type="term" value="C:NADH dehydrogenase complex"/>
    <property type="evidence" value="ECO:0007669"/>
    <property type="project" value="TreeGrafter"/>
</dbReference>
<protein>
    <recommendedName>
        <fullName evidence="3 9">NADH-ubiquinone oxidoreductase chain 3</fullName>
        <ecNumber evidence="9">7.1.1.2</ecNumber>
    </recommendedName>
</protein>
<organism evidence="10">
    <name type="scientific">Syrista parreyssii</name>
    <dbReference type="NCBI Taxonomy" id="1090889"/>
    <lineage>
        <taxon>Eukaryota</taxon>
        <taxon>Metazoa</taxon>
        <taxon>Ecdysozoa</taxon>
        <taxon>Arthropoda</taxon>
        <taxon>Hexapoda</taxon>
        <taxon>Insecta</taxon>
        <taxon>Pterygota</taxon>
        <taxon>Neoptera</taxon>
        <taxon>Endopterygota</taxon>
        <taxon>Hymenoptera</taxon>
        <taxon>Cephoidea</taxon>
        <taxon>Cephidae</taxon>
        <taxon>Syrista</taxon>
    </lineage>
</organism>
<evidence type="ECO:0000256" key="6">
    <source>
        <dbReference type="ARBA" id="ARBA00022989"/>
    </source>
</evidence>
<evidence type="ECO:0000256" key="4">
    <source>
        <dbReference type="ARBA" id="ARBA00022448"/>
    </source>
</evidence>
<keyword evidence="7 9" id="KW-0472">Membrane</keyword>
<proteinExistence type="inferred from homology"/>
<feature type="transmembrane region" description="Helical" evidence="9">
    <location>
        <begin position="55"/>
        <end position="75"/>
    </location>
</feature>
<reference evidence="11" key="2">
    <citation type="submission" date="2021-09" db="EMBL/GenBank/DDBJ databases">
        <title>The complete mitochondrial genome of Syrista parreysii (Spinola, 1843) (Hymenoptera: Cephidae) and phylogenetic analysis.</title>
        <authorList>
            <person name="Liu L."/>
            <person name="Sun Z."/>
            <person name="Niu G."/>
            <person name="Wei M."/>
        </authorList>
    </citation>
    <scope>NUCLEOTIDE SEQUENCE</scope>
</reference>
<evidence type="ECO:0000256" key="5">
    <source>
        <dbReference type="ARBA" id="ARBA00022692"/>
    </source>
</evidence>
<comment type="catalytic activity">
    <reaction evidence="8 9">
        <text>a ubiquinone + NADH + 5 H(+)(in) = a ubiquinol + NAD(+) + 4 H(+)(out)</text>
        <dbReference type="Rhea" id="RHEA:29091"/>
        <dbReference type="Rhea" id="RHEA-COMP:9565"/>
        <dbReference type="Rhea" id="RHEA-COMP:9566"/>
        <dbReference type="ChEBI" id="CHEBI:15378"/>
        <dbReference type="ChEBI" id="CHEBI:16389"/>
        <dbReference type="ChEBI" id="CHEBI:17976"/>
        <dbReference type="ChEBI" id="CHEBI:57540"/>
        <dbReference type="ChEBI" id="CHEBI:57945"/>
        <dbReference type="EC" id="7.1.1.2"/>
    </reaction>
</comment>
<sequence>MLMMMNIMILSMILPMIMIIIYFMISKKKHLDREKSSPFECGFDPMSPPRLSFSLRFYLISIIFLIFDIEIVILFPMVPSFWLSNPIIWLTVVMTFLLLMVWGLFIEWNEGTLFWMD</sequence>
<dbReference type="GO" id="GO:0031966">
    <property type="term" value="C:mitochondrial membrane"/>
    <property type="evidence" value="ECO:0007669"/>
    <property type="project" value="UniProtKB-SubCell"/>
</dbReference>
<keyword evidence="9" id="KW-0520">NAD</keyword>
<keyword evidence="9" id="KW-0249">Electron transport</keyword>
<dbReference type="GO" id="GO:0008137">
    <property type="term" value="F:NADH dehydrogenase (ubiquinone) activity"/>
    <property type="evidence" value="ECO:0007669"/>
    <property type="project" value="UniProtKB-UniRule"/>
</dbReference>
<dbReference type="EMBL" id="KX907847">
    <property type="protein sequence ID" value="ARO34963.1"/>
    <property type="molecule type" value="Genomic_DNA"/>
</dbReference>
<accession>A0A1W6Q5G9</accession>
<evidence type="ECO:0000313" key="10">
    <source>
        <dbReference type="EMBL" id="ARO34963.1"/>
    </source>
</evidence>
<evidence type="ECO:0000256" key="7">
    <source>
        <dbReference type="ARBA" id="ARBA00023136"/>
    </source>
</evidence>
<geneLocation type="mitochondrion" evidence="10"/>
<evidence type="ECO:0000256" key="2">
    <source>
        <dbReference type="ARBA" id="ARBA00008472"/>
    </source>
</evidence>
<evidence type="ECO:0000256" key="8">
    <source>
        <dbReference type="ARBA" id="ARBA00049551"/>
    </source>
</evidence>
<dbReference type="PANTHER" id="PTHR11058">
    <property type="entry name" value="NADH-UBIQUINONE OXIDOREDUCTASE CHAIN 3"/>
    <property type="match status" value="1"/>
</dbReference>
<evidence type="ECO:0000256" key="1">
    <source>
        <dbReference type="ARBA" id="ARBA00004370"/>
    </source>
</evidence>
<gene>
    <name evidence="10" type="primary">ND3</name>
</gene>